<dbReference type="OrthoDB" id="10424798at2759"/>
<dbReference type="STRING" id="4540.A0A3L6PTC6"/>
<keyword evidence="3" id="KW-1185">Reference proteome</keyword>
<dbReference type="Proteomes" id="UP000275267">
    <property type="component" value="Unassembled WGS sequence"/>
</dbReference>
<gene>
    <name evidence="2" type="ORF">C2845_PM16G20230</name>
</gene>
<dbReference type="PANTHER" id="PTHR34060">
    <property type="entry name" value="POLYKETIDE CYCLASE / DEHYDRASE AND LIPID TRANSPORT PROTEIN"/>
    <property type="match status" value="1"/>
</dbReference>
<protein>
    <submittedName>
        <fullName evidence="2">Uncharacterized protein</fullName>
    </submittedName>
</protein>
<organism evidence="2 3">
    <name type="scientific">Panicum miliaceum</name>
    <name type="common">Proso millet</name>
    <name type="synonym">Broomcorn millet</name>
    <dbReference type="NCBI Taxonomy" id="4540"/>
    <lineage>
        <taxon>Eukaryota</taxon>
        <taxon>Viridiplantae</taxon>
        <taxon>Streptophyta</taxon>
        <taxon>Embryophyta</taxon>
        <taxon>Tracheophyta</taxon>
        <taxon>Spermatophyta</taxon>
        <taxon>Magnoliopsida</taxon>
        <taxon>Liliopsida</taxon>
        <taxon>Poales</taxon>
        <taxon>Poaceae</taxon>
        <taxon>PACMAD clade</taxon>
        <taxon>Panicoideae</taxon>
        <taxon>Panicodae</taxon>
        <taxon>Paniceae</taxon>
        <taxon>Panicinae</taxon>
        <taxon>Panicum</taxon>
        <taxon>Panicum sect. Panicum</taxon>
    </lineage>
</organism>
<evidence type="ECO:0000256" key="1">
    <source>
        <dbReference type="SAM" id="MobiDB-lite"/>
    </source>
</evidence>
<accession>A0A3L6PTC6</accession>
<evidence type="ECO:0000313" key="2">
    <source>
        <dbReference type="EMBL" id="RLM64847.1"/>
    </source>
</evidence>
<dbReference type="AlphaFoldDB" id="A0A3L6PTC6"/>
<comment type="caution">
    <text evidence="2">The sequence shown here is derived from an EMBL/GenBank/DDBJ whole genome shotgun (WGS) entry which is preliminary data.</text>
</comment>
<proteinExistence type="predicted"/>
<dbReference type="PANTHER" id="PTHR34060:SF1">
    <property type="entry name" value="POLYKETIDE CYCLASE _ DEHYDRASE AND LIPID TRANSPORT PROTEIN"/>
    <property type="match status" value="1"/>
</dbReference>
<dbReference type="EMBL" id="PQIB02000015">
    <property type="protein sequence ID" value="RLM64847.1"/>
    <property type="molecule type" value="Genomic_DNA"/>
</dbReference>
<reference evidence="3" key="1">
    <citation type="journal article" date="2019" name="Nat. Commun.">
        <title>The genome of broomcorn millet.</title>
        <authorList>
            <person name="Zou C."/>
            <person name="Miki D."/>
            <person name="Li D."/>
            <person name="Tang Q."/>
            <person name="Xiao L."/>
            <person name="Rajput S."/>
            <person name="Deng P."/>
            <person name="Jia W."/>
            <person name="Huang R."/>
            <person name="Zhang M."/>
            <person name="Sun Y."/>
            <person name="Hu J."/>
            <person name="Fu X."/>
            <person name="Schnable P.S."/>
            <person name="Li F."/>
            <person name="Zhang H."/>
            <person name="Feng B."/>
            <person name="Zhu X."/>
            <person name="Liu R."/>
            <person name="Schnable J.C."/>
            <person name="Zhu J.-K."/>
            <person name="Zhang H."/>
        </authorList>
    </citation>
    <scope>NUCLEOTIDE SEQUENCE [LARGE SCALE GENOMIC DNA]</scope>
</reference>
<feature type="region of interest" description="Disordered" evidence="1">
    <location>
        <begin position="1"/>
        <end position="97"/>
    </location>
</feature>
<name>A0A3L6PTC6_PANMI</name>
<evidence type="ECO:0000313" key="3">
    <source>
        <dbReference type="Proteomes" id="UP000275267"/>
    </source>
</evidence>
<sequence length="266" mass="29091">MQEASRLPSGSAPRLAKSTPPIQRESGPALPSLASRLANSTPPSARLRSRRRPAPSRAATPSPPSPPSTLLQRTPRQIAPLTVPSCRSGTRPRWPPGQGAACLPGGLGRGECAEPDADPLDEVADLGGPLAPRAAPDALVLRRLPAAARRRRGLLLLIPRRLHPRLPGLSERRFLDQAHDFTRLYEDLALGFKFNAKCYEGGIAFQHDRLRFQIFQGKWSVEEQEGGDSYETTLSYLVELEPKPLVPVRLVDGRICSEIKYNLVSI</sequence>